<proteinExistence type="predicted"/>
<dbReference type="AlphaFoldDB" id="F4KL02"/>
<organism evidence="1 2">
    <name type="scientific">Porphyromonas asaccharolytica (strain ATCC 25260 / DSM 20707 / BCRC 10618 / CCUG 7834 / JCM 6326 / LMG 13178 / VPI 4198 / B440)</name>
    <name type="common">Bacteroides asaccharolyticus</name>
    <dbReference type="NCBI Taxonomy" id="879243"/>
    <lineage>
        <taxon>Bacteria</taxon>
        <taxon>Pseudomonadati</taxon>
        <taxon>Bacteroidota</taxon>
        <taxon>Bacteroidia</taxon>
        <taxon>Bacteroidales</taxon>
        <taxon>Porphyromonadaceae</taxon>
        <taxon>Porphyromonas</taxon>
    </lineage>
</organism>
<keyword evidence="2" id="KW-1185">Reference proteome</keyword>
<dbReference type="KEGG" id="pah:Poras_1072"/>
<evidence type="ECO:0000313" key="1">
    <source>
        <dbReference type="EMBL" id="AEE13014.1"/>
    </source>
</evidence>
<accession>F4KL02</accession>
<dbReference type="HOGENOM" id="CLU_2143545_0_0_10"/>
<protein>
    <submittedName>
        <fullName evidence="1">Uncharacterized protein</fullName>
    </submittedName>
</protein>
<dbReference type="STRING" id="879243.Poras_1072"/>
<sequence length="112" mass="12772">MCPPIVVGALYAMWADTQVRPYTNHINTKSLAIRRCNTSNGRTDRASLQPLHVSRPYVPIVTRQVSQPFQRWKEKFPPLEKEIFSVGNFIFQGWKVFGKLTLCANSPPIAKN</sequence>
<name>F4KL02_PORAD</name>
<gene>
    <name evidence="1" type="ordered locus">Poras_1072</name>
</gene>
<dbReference type="Proteomes" id="UP000006545">
    <property type="component" value="Chromosome"/>
</dbReference>
<reference evidence="2" key="1">
    <citation type="submission" date="2011-04" db="EMBL/GenBank/DDBJ databases">
        <title>The complete genome of Porphyromonas asaccharolytica DSM 20707.</title>
        <authorList>
            <person name="Lucas S."/>
            <person name="Han J."/>
            <person name="Lapidus A."/>
            <person name="Bruce D."/>
            <person name="Goodwin L."/>
            <person name="Pitluck S."/>
            <person name="Peters L."/>
            <person name="Kyrpides N."/>
            <person name="Mavromatis K."/>
            <person name="Ivanova N."/>
            <person name="Ovchinnikova G."/>
            <person name="Pagani I."/>
            <person name="Lu M."/>
            <person name="Detter J.C."/>
            <person name="Tapia R."/>
            <person name="Han C."/>
            <person name="Land M."/>
            <person name="Hauser L."/>
            <person name="Markowitz V."/>
            <person name="Cheng J.-F."/>
            <person name="Hugenholtz P."/>
            <person name="Woyke T."/>
            <person name="Wu D."/>
            <person name="Gronow S."/>
            <person name="Wellnitz S."/>
            <person name="Brambilla E."/>
            <person name="Klenk H.-P."/>
            <person name="Eisen J.A."/>
        </authorList>
    </citation>
    <scope>NUCLEOTIDE SEQUENCE [LARGE SCALE GENOMIC DNA]</scope>
    <source>
        <strain evidence="2">ATCC 25260 / DSM 20707 / VPI 4198</strain>
    </source>
</reference>
<evidence type="ECO:0000313" key="2">
    <source>
        <dbReference type="Proteomes" id="UP000006545"/>
    </source>
</evidence>
<dbReference type="EMBL" id="CP002689">
    <property type="protein sequence ID" value="AEE13014.1"/>
    <property type="molecule type" value="Genomic_DNA"/>
</dbReference>